<dbReference type="EMBL" id="CABHNB010000016">
    <property type="protein sequence ID" value="VUW99166.1"/>
    <property type="molecule type" value="Genomic_DNA"/>
</dbReference>
<keyword evidence="3" id="KW-1185">Reference proteome</keyword>
<dbReference type="Gene3D" id="3.40.50.720">
    <property type="entry name" value="NAD(P)-binding Rossmann-like Domain"/>
    <property type="match status" value="1"/>
</dbReference>
<evidence type="ECO:0000313" key="2">
    <source>
        <dbReference type="EMBL" id="VUW99166.1"/>
    </source>
</evidence>
<reference evidence="2 3" key="1">
    <citation type="submission" date="2019-07" db="EMBL/GenBank/DDBJ databases">
        <authorList>
            <person name="Hibberd C M."/>
            <person name="Gehrig L. J."/>
            <person name="Chang H.-W."/>
            <person name="Venkatesh S."/>
        </authorList>
    </citation>
    <scope>NUCLEOTIDE SEQUENCE [LARGE SCALE GENOMIC DNA]</scope>
    <source>
        <strain evidence="2">Ruminococcus_obeum_SSTS_Bg7063</strain>
    </source>
</reference>
<proteinExistence type="predicted"/>
<dbReference type="Proteomes" id="UP000409147">
    <property type="component" value="Unassembled WGS sequence"/>
</dbReference>
<name>A0A564SVC0_9FIRM</name>
<dbReference type="InterPro" id="IPR036291">
    <property type="entry name" value="NAD(P)-bd_dom_sf"/>
</dbReference>
<dbReference type="RefSeq" id="WP_144094964.1">
    <property type="nucleotide sequence ID" value="NZ_CABHNB010000016.1"/>
</dbReference>
<dbReference type="SUPFAM" id="SSF51735">
    <property type="entry name" value="NAD(P)-binding Rossmann-fold domains"/>
    <property type="match status" value="1"/>
</dbReference>
<dbReference type="Pfam" id="PF03435">
    <property type="entry name" value="Sacchrp_dh_NADP"/>
    <property type="match status" value="1"/>
</dbReference>
<gene>
    <name evidence="2" type="ORF">ROSSTS7063_01009</name>
</gene>
<sequence length="365" mass="41581">MERSLIGILGASGKVGQLVCDYLVRNTGYIVKAGYRKTIPFLFNGRLRWQFVDIQDKQKLFEFCRDCKIIINCIGSSRNINLNLAFMAHEVGAIYIDTYGTGKLKKELVNRDIVNSGCYILGAGVYPGLTGIAMNYLVKKYPSIKKWKGMAGSYEPIGAGAAEDLLYSCLYGFGIENAYWKHGQIKVPKRKEIEEIYIPQLQKTKNIALFLPDEILQIAKENDLETIRWYNILPNKEHMAIMKKAYQKLLQRNDIATEIQEFEEITRKSTEHWNIISFNSDDAEVGQILVKLEISNTSAYKMTGIVAALLAIRSAQTKRKSGIWNAYETIQMQYVFEKLQEEGVFIKETQEVSAVYEESEETGIL</sequence>
<protein>
    <submittedName>
        <fullName evidence="2">Saccharopine dehydrogenase</fullName>
    </submittedName>
</protein>
<evidence type="ECO:0000313" key="3">
    <source>
        <dbReference type="Proteomes" id="UP000409147"/>
    </source>
</evidence>
<dbReference type="AlphaFoldDB" id="A0A564SVC0"/>
<organism evidence="2 3">
    <name type="scientific">Blautia obeum</name>
    <dbReference type="NCBI Taxonomy" id="40520"/>
    <lineage>
        <taxon>Bacteria</taxon>
        <taxon>Bacillati</taxon>
        <taxon>Bacillota</taxon>
        <taxon>Clostridia</taxon>
        <taxon>Lachnospirales</taxon>
        <taxon>Lachnospiraceae</taxon>
        <taxon>Blautia</taxon>
    </lineage>
</organism>
<feature type="domain" description="Saccharopine dehydrogenase NADP binding" evidence="1">
    <location>
        <begin position="6"/>
        <end position="98"/>
    </location>
</feature>
<evidence type="ECO:0000259" key="1">
    <source>
        <dbReference type="Pfam" id="PF03435"/>
    </source>
</evidence>
<dbReference type="PANTHER" id="PTHR43781:SF1">
    <property type="entry name" value="SACCHAROPINE DEHYDROGENASE"/>
    <property type="match status" value="1"/>
</dbReference>
<dbReference type="InterPro" id="IPR005097">
    <property type="entry name" value="Sacchrp_dh_NADP-bd"/>
</dbReference>
<dbReference type="PANTHER" id="PTHR43781">
    <property type="entry name" value="SACCHAROPINE DEHYDROGENASE"/>
    <property type="match status" value="1"/>
</dbReference>
<accession>A0A564SVC0</accession>